<dbReference type="Proteomes" id="UP000789759">
    <property type="component" value="Unassembled WGS sequence"/>
</dbReference>
<name>A0A9N9HWZ5_9GLOM</name>
<organism evidence="1 2">
    <name type="scientific">Cetraspora pellucida</name>
    <dbReference type="NCBI Taxonomy" id="1433469"/>
    <lineage>
        <taxon>Eukaryota</taxon>
        <taxon>Fungi</taxon>
        <taxon>Fungi incertae sedis</taxon>
        <taxon>Mucoromycota</taxon>
        <taxon>Glomeromycotina</taxon>
        <taxon>Glomeromycetes</taxon>
        <taxon>Diversisporales</taxon>
        <taxon>Gigasporaceae</taxon>
        <taxon>Cetraspora</taxon>
    </lineage>
</organism>
<proteinExistence type="predicted"/>
<accession>A0A9N9HWZ5</accession>
<gene>
    <name evidence="1" type="ORF">CPELLU_LOCUS12282</name>
</gene>
<comment type="caution">
    <text evidence="1">The sequence shown here is derived from an EMBL/GenBank/DDBJ whole genome shotgun (WGS) entry which is preliminary data.</text>
</comment>
<dbReference type="AlphaFoldDB" id="A0A9N9HWZ5"/>
<protein>
    <submittedName>
        <fullName evidence="1">14189_t:CDS:1</fullName>
    </submittedName>
</protein>
<dbReference type="EMBL" id="CAJVQA010011702">
    <property type="protein sequence ID" value="CAG8710067.1"/>
    <property type="molecule type" value="Genomic_DNA"/>
</dbReference>
<sequence>KTINIIDDNDETIPNTDFLNKLLNNKFYEPNIETMQSDFKYNDESIAESGS</sequence>
<feature type="non-terminal residue" evidence="1">
    <location>
        <position position="1"/>
    </location>
</feature>
<evidence type="ECO:0000313" key="1">
    <source>
        <dbReference type="EMBL" id="CAG8710067.1"/>
    </source>
</evidence>
<evidence type="ECO:0000313" key="2">
    <source>
        <dbReference type="Proteomes" id="UP000789759"/>
    </source>
</evidence>
<reference evidence="1" key="1">
    <citation type="submission" date="2021-06" db="EMBL/GenBank/DDBJ databases">
        <authorList>
            <person name="Kallberg Y."/>
            <person name="Tangrot J."/>
            <person name="Rosling A."/>
        </authorList>
    </citation>
    <scope>NUCLEOTIDE SEQUENCE</scope>
    <source>
        <strain evidence="1">FL966</strain>
    </source>
</reference>
<keyword evidence="2" id="KW-1185">Reference proteome</keyword>